<dbReference type="Proteomes" id="UP001055879">
    <property type="component" value="Linkage Group LG01"/>
</dbReference>
<sequence>MVLYYNVWLFVVNWNLLLDDNIVDVLLDTDAHFSKMAAVSEWSNLFVVQIAQSYLGFTYCSSAICKRRLLFPFVFSPASSFIIEKLSSKLLADGYDCLLIMGCQYLASKMVLLLVFLAGVVVVTVAETDGGGGQDGGLAGVVVLKGVEPHSGGGERRAAEGWWWWISKRRGRGSVEEGIAREGTLTDFTPNANANFTYRLGFQSW</sequence>
<evidence type="ECO:0000313" key="2">
    <source>
        <dbReference type="Proteomes" id="UP001055879"/>
    </source>
</evidence>
<comment type="caution">
    <text evidence="1">The sequence shown here is derived from an EMBL/GenBank/DDBJ whole genome shotgun (WGS) entry which is preliminary data.</text>
</comment>
<dbReference type="EMBL" id="CM042047">
    <property type="protein sequence ID" value="KAI3771504.1"/>
    <property type="molecule type" value="Genomic_DNA"/>
</dbReference>
<evidence type="ECO:0000313" key="1">
    <source>
        <dbReference type="EMBL" id="KAI3771504.1"/>
    </source>
</evidence>
<reference evidence="1 2" key="2">
    <citation type="journal article" date="2022" name="Mol. Ecol. Resour.">
        <title>The genomes of chicory, endive, great burdock and yacon provide insights into Asteraceae paleo-polyploidization history and plant inulin production.</title>
        <authorList>
            <person name="Fan W."/>
            <person name="Wang S."/>
            <person name="Wang H."/>
            <person name="Wang A."/>
            <person name="Jiang F."/>
            <person name="Liu H."/>
            <person name="Zhao H."/>
            <person name="Xu D."/>
            <person name="Zhang Y."/>
        </authorList>
    </citation>
    <scope>NUCLEOTIDE SEQUENCE [LARGE SCALE GENOMIC DNA]</scope>
    <source>
        <strain evidence="2">cv. Niubang</strain>
    </source>
</reference>
<accession>A0ACB9FJK1</accession>
<proteinExistence type="predicted"/>
<keyword evidence="2" id="KW-1185">Reference proteome</keyword>
<name>A0ACB9FJK1_ARCLA</name>
<reference evidence="2" key="1">
    <citation type="journal article" date="2022" name="Mol. Ecol. Resour.">
        <title>The genomes of chicory, endive, great burdock and yacon provide insights into Asteraceae palaeo-polyploidization history and plant inulin production.</title>
        <authorList>
            <person name="Fan W."/>
            <person name="Wang S."/>
            <person name="Wang H."/>
            <person name="Wang A."/>
            <person name="Jiang F."/>
            <person name="Liu H."/>
            <person name="Zhao H."/>
            <person name="Xu D."/>
            <person name="Zhang Y."/>
        </authorList>
    </citation>
    <scope>NUCLEOTIDE SEQUENCE [LARGE SCALE GENOMIC DNA]</scope>
    <source>
        <strain evidence="2">cv. Niubang</strain>
    </source>
</reference>
<organism evidence="1 2">
    <name type="scientific">Arctium lappa</name>
    <name type="common">Greater burdock</name>
    <name type="synonym">Lappa major</name>
    <dbReference type="NCBI Taxonomy" id="4217"/>
    <lineage>
        <taxon>Eukaryota</taxon>
        <taxon>Viridiplantae</taxon>
        <taxon>Streptophyta</taxon>
        <taxon>Embryophyta</taxon>
        <taxon>Tracheophyta</taxon>
        <taxon>Spermatophyta</taxon>
        <taxon>Magnoliopsida</taxon>
        <taxon>eudicotyledons</taxon>
        <taxon>Gunneridae</taxon>
        <taxon>Pentapetalae</taxon>
        <taxon>asterids</taxon>
        <taxon>campanulids</taxon>
        <taxon>Asterales</taxon>
        <taxon>Asteraceae</taxon>
        <taxon>Carduoideae</taxon>
        <taxon>Cardueae</taxon>
        <taxon>Arctiinae</taxon>
        <taxon>Arctium</taxon>
    </lineage>
</organism>
<gene>
    <name evidence="1" type="ORF">L6452_02669</name>
</gene>
<protein>
    <submittedName>
        <fullName evidence="1">Uncharacterized protein</fullName>
    </submittedName>
</protein>